<reference evidence="2 3" key="1">
    <citation type="journal article" date="2017" name="BMC Genomics">
        <title>Comparative genomic and phylogenomic analyses of the Bifidobacteriaceae family.</title>
        <authorList>
            <person name="Lugli G.A."/>
            <person name="Milani C."/>
            <person name="Turroni F."/>
            <person name="Duranti S."/>
            <person name="Mancabelli L."/>
            <person name="Mangifesta M."/>
            <person name="Ferrario C."/>
            <person name="Modesto M."/>
            <person name="Mattarelli P."/>
            <person name="Jiri K."/>
            <person name="van Sinderen D."/>
            <person name="Ventura M."/>
        </authorList>
    </citation>
    <scope>NUCLEOTIDE SEQUENCE [LARGE SCALE GENOMIC DNA]</scope>
    <source>
        <strain evidence="2 3">DSM 100216</strain>
    </source>
</reference>
<evidence type="ECO:0000259" key="1">
    <source>
        <dbReference type="Pfam" id="PF18657"/>
    </source>
</evidence>
<dbReference type="AlphaFoldDB" id="A0A261G4A0"/>
<gene>
    <name evidence="2" type="ORF">BEUL_1744</name>
</gene>
<dbReference type="InterPro" id="IPR041248">
    <property type="entry name" value="YDG"/>
</dbReference>
<accession>A0A261G4A0</accession>
<dbReference type="Pfam" id="PF18657">
    <property type="entry name" value="YDG"/>
    <property type="match status" value="1"/>
</dbReference>
<protein>
    <recommendedName>
        <fullName evidence="1">YDG domain-containing protein</fullName>
    </recommendedName>
</protein>
<proteinExistence type="predicted"/>
<name>A0A261G4A0_9BIFI</name>
<sequence>MVYANDDEESSSAYPLAVGRDPLSVKSDVSKVYDGSPLSVSDVIDMSEGAEADGVEVSLRYRPAAVVEGDWDDEAPSDAGSYVVEASVKSAAYSAGPDGARWAAVTKTGMFTIKQKALTVTAKSFDVAYRADAPIYSAEASGWVDGEADSLSATLFEELAYDCEYAKGSPVRDGGYEVALKWTTDAPKELANYAVELKSGKVTVVKSASTVTADSYKGDDKQASFTYGDTITVRATVTATGNEPGAVVFAAPRGLSDGSGFGLSGLSDGSGSSSLSDGSGSSAPGTAALYLGDKELPGDVEVTDNQDGSYSVVLSYDTSGKVISVGKGQSLTVRFSGNANVADCEKAVTVDLKAKPVDVAVSGDASKTYDGSADVSEGHSLKVDVVSGVLAADEAKVSATAKYAFESTNAGSKTVTVSDIRLSGDSSGWYALPSKLPSSYEVTGISPAKL</sequence>
<evidence type="ECO:0000313" key="3">
    <source>
        <dbReference type="Proteomes" id="UP000216057"/>
    </source>
</evidence>
<organism evidence="2 3">
    <name type="scientific">Bifidobacterium eulemuris</name>
    <dbReference type="NCBI Taxonomy" id="1765219"/>
    <lineage>
        <taxon>Bacteria</taxon>
        <taxon>Bacillati</taxon>
        <taxon>Actinomycetota</taxon>
        <taxon>Actinomycetes</taxon>
        <taxon>Bifidobacteriales</taxon>
        <taxon>Bifidobacteriaceae</taxon>
        <taxon>Bifidobacterium</taxon>
    </lineage>
</organism>
<evidence type="ECO:0000313" key="2">
    <source>
        <dbReference type="EMBL" id="OZG65846.1"/>
    </source>
</evidence>
<dbReference type="EMBL" id="MWWZ01000010">
    <property type="protein sequence ID" value="OZG65846.1"/>
    <property type="molecule type" value="Genomic_DNA"/>
</dbReference>
<dbReference type="Proteomes" id="UP000216057">
    <property type="component" value="Unassembled WGS sequence"/>
</dbReference>
<feature type="domain" description="YDG" evidence="1">
    <location>
        <begin position="354"/>
        <end position="433"/>
    </location>
</feature>
<feature type="non-terminal residue" evidence="2">
    <location>
        <position position="450"/>
    </location>
</feature>
<comment type="caution">
    <text evidence="2">The sequence shown here is derived from an EMBL/GenBank/DDBJ whole genome shotgun (WGS) entry which is preliminary data.</text>
</comment>